<dbReference type="GO" id="GO:0003700">
    <property type="term" value="F:DNA-binding transcription factor activity"/>
    <property type="evidence" value="ECO:0007669"/>
    <property type="project" value="InterPro"/>
</dbReference>
<dbReference type="PANTHER" id="PTHR33164:SF101">
    <property type="entry name" value="TRANSCRIPTIONAL REPRESSOR MPRA"/>
    <property type="match status" value="1"/>
</dbReference>
<dbReference type="OrthoDB" id="9799747at2"/>
<dbReference type="SMART" id="SM00347">
    <property type="entry name" value="HTH_MARR"/>
    <property type="match status" value="1"/>
</dbReference>
<gene>
    <name evidence="2" type="ORF">C5Y93_04125</name>
</gene>
<dbReference type="InterPro" id="IPR036388">
    <property type="entry name" value="WH-like_DNA-bd_sf"/>
</dbReference>
<evidence type="ECO:0000313" key="3">
    <source>
        <dbReference type="Proteomes" id="UP000237819"/>
    </source>
</evidence>
<dbReference type="Proteomes" id="UP000237819">
    <property type="component" value="Unassembled WGS sequence"/>
</dbReference>
<dbReference type="RefSeq" id="WP_105334122.1">
    <property type="nucleotide sequence ID" value="NZ_PUHZ01000005.1"/>
</dbReference>
<comment type="caution">
    <text evidence="2">The sequence shown here is derived from an EMBL/GenBank/DDBJ whole genome shotgun (WGS) entry which is preliminary data.</text>
</comment>
<dbReference type="PANTHER" id="PTHR33164">
    <property type="entry name" value="TRANSCRIPTIONAL REGULATOR, MARR FAMILY"/>
    <property type="match status" value="1"/>
</dbReference>
<evidence type="ECO:0000313" key="2">
    <source>
        <dbReference type="EMBL" id="PQO47234.1"/>
    </source>
</evidence>
<dbReference type="PRINTS" id="PR00598">
    <property type="entry name" value="HTHMARR"/>
</dbReference>
<dbReference type="InterPro" id="IPR039422">
    <property type="entry name" value="MarR/SlyA-like"/>
</dbReference>
<sequence length="168" mass="19308">MEYNWGMTKQPHNQETGLAAEIGKRNPFTSLRQEAFLNLVRTHELLSSEFTRLLKKHGLSDAQYNALRILRGEAKPMQTYQIAERMITSQTDISRLVDRLEANELVERERSAEDRRVVWVSLTSKGRAILKKLDKPVGDLHETQFAGFNDDQLKTLSKLLFAARKPKA</sequence>
<accession>A0A2S8GT41</accession>
<name>A0A2S8GT41_9BACT</name>
<protein>
    <submittedName>
        <fullName evidence="2">MarR family transcriptional regulator</fullName>
    </submittedName>
</protein>
<reference evidence="2 3" key="1">
    <citation type="submission" date="2018-02" db="EMBL/GenBank/DDBJ databases">
        <title>Comparative genomes isolates from brazilian mangrove.</title>
        <authorList>
            <person name="Araujo J.E."/>
            <person name="Taketani R.G."/>
            <person name="Silva M.C.P."/>
            <person name="Loureco M.V."/>
            <person name="Andreote F.D."/>
        </authorList>
    </citation>
    <scope>NUCLEOTIDE SEQUENCE [LARGE SCALE GENOMIC DNA]</scope>
    <source>
        <strain evidence="2 3">Nap-Phe MGV</strain>
    </source>
</reference>
<dbReference type="SUPFAM" id="SSF46785">
    <property type="entry name" value="Winged helix' DNA-binding domain"/>
    <property type="match status" value="1"/>
</dbReference>
<dbReference type="PROSITE" id="PS50995">
    <property type="entry name" value="HTH_MARR_2"/>
    <property type="match status" value="1"/>
</dbReference>
<dbReference type="InterPro" id="IPR036390">
    <property type="entry name" value="WH_DNA-bd_sf"/>
</dbReference>
<organism evidence="2 3">
    <name type="scientific">Blastopirellula marina</name>
    <dbReference type="NCBI Taxonomy" id="124"/>
    <lineage>
        <taxon>Bacteria</taxon>
        <taxon>Pseudomonadati</taxon>
        <taxon>Planctomycetota</taxon>
        <taxon>Planctomycetia</taxon>
        <taxon>Pirellulales</taxon>
        <taxon>Pirellulaceae</taxon>
        <taxon>Blastopirellula</taxon>
    </lineage>
</organism>
<dbReference type="Gene3D" id="1.10.10.10">
    <property type="entry name" value="Winged helix-like DNA-binding domain superfamily/Winged helix DNA-binding domain"/>
    <property type="match status" value="1"/>
</dbReference>
<proteinExistence type="predicted"/>
<feature type="domain" description="HTH marR-type" evidence="1">
    <location>
        <begin position="32"/>
        <end position="165"/>
    </location>
</feature>
<dbReference type="AlphaFoldDB" id="A0A2S8GT41"/>
<evidence type="ECO:0000259" key="1">
    <source>
        <dbReference type="PROSITE" id="PS50995"/>
    </source>
</evidence>
<dbReference type="Pfam" id="PF01047">
    <property type="entry name" value="MarR"/>
    <property type="match status" value="1"/>
</dbReference>
<dbReference type="EMBL" id="PUHZ01000005">
    <property type="protein sequence ID" value="PQO47234.1"/>
    <property type="molecule type" value="Genomic_DNA"/>
</dbReference>
<dbReference type="InterPro" id="IPR000835">
    <property type="entry name" value="HTH_MarR-typ"/>
</dbReference>
<dbReference type="GO" id="GO:0006950">
    <property type="term" value="P:response to stress"/>
    <property type="evidence" value="ECO:0007669"/>
    <property type="project" value="TreeGrafter"/>
</dbReference>